<feature type="binding site" evidence="9">
    <location>
        <position position="109"/>
    </location>
    <ligand>
        <name>L-histidine</name>
        <dbReference type="ChEBI" id="CHEBI:57595"/>
    </ligand>
</feature>
<comment type="subcellular location">
    <subcellularLocation>
        <location evidence="8">Cytoplasm</location>
    </subcellularLocation>
</comment>
<dbReference type="GO" id="GO:0006427">
    <property type="term" value="P:histidyl-tRNA aminoacylation"/>
    <property type="evidence" value="ECO:0007669"/>
    <property type="project" value="UniProtKB-UniRule"/>
</dbReference>
<evidence type="ECO:0000256" key="5">
    <source>
        <dbReference type="ARBA" id="ARBA00022917"/>
    </source>
</evidence>
<evidence type="ECO:0000256" key="7">
    <source>
        <dbReference type="ARBA" id="ARBA00047639"/>
    </source>
</evidence>
<dbReference type="SUPFAM" id="SSF52954">
    <property type="entry name" value="Class II aaRS ABD-related"/>
    <property type="match status" value="1"/>
</dbReference>
<feature type="binding site" evidence="9">
    <location>
        <position position="123"/>
    </location>
    <ligand>
        <name>L-histidine</name>
        <dbReference type="ChEBI" id="CHEBI:57595"/>
    </ligand>
</feature>
<proteinExistence type="inferred from homology"/>
<comment type="catalytic activity">
    <reaction evidence="7 8">
        <text>tRNA(His) + L-histidine + ATP = L-histidyl-tRNA(His) + AMP + diphosphate + H(+)</text>
        <dbReference type="Rhea" id="RHEA:17313"/>
        <dbReference type="Rhea" id="RHEA-COMP:9665"/>
        <dbReference type="Rhea" id="RHEA-COMP:9689"/>
        <dbReference type="ChEBI" id="CHEBI:15378"/>
        <dbReference type="ChEBI" id="CHEBI:30616"/>
        <dbReference type="ChEBI" id="CHEBI:33019"/>
        <dbReference type="ChEBI" id="CHEBI:57595"/>
        <dbReference type="ChEBI" id="CHEBI:78442"/>
        <dbReference type="ChEBI" id="CHEBI:78527"/>
        <dbReference type="ChEBI" id="CHEBI:456215"/>
        <dbReference type="EC" id="6.1.1.21"/>
    </reaction>
</comment>
<evidence type="ECO:0000256" key="9">
    <source>
        <dbReference type="PIRSR" id="PIRSR001549-1"/>
    </source>
</evidence>
<dbReference type="PANTHER" id="PTHR11476">
    <property type="entry name" value="HISTIDYL-TRNA SYNTHETASE"/>
    <property type="match status" value="1"/>
</dbReference>
<dbReference type="HAMAP" id="MF_00127">
    <property type="entry name" value="His_tRNA_synth"/>
    <property type="match status" value="1"/>
</dbReference>
<feature type="binding site" evidence="9">
    <location>
        <position position="127"/>
    </location>
    <ligand>
        <name>L-histidine</name>
        <dbReference type="ChEBI" id="CHEBI:57595"/>
    </ligand>
</feature>
<dbReference type="CDD" id="cd00773">
    <property type="entry name" value="HisRS-like_core"/>
    <property type="match status" value="1"/>
</dbReference>
<evidence type="ECO:0000313" key="11">
    <source>
        <dbReference type="EMBL" id="PHF03894.1"/>
    </source>
</evidence>
<feature type="domain" description="Aminoacyl-transfer RNA synthetases class-II family profile" evidence="10">
    <location>
        <begin position="1"/>
        <end position="344"/>
    </location>
</feature>
<gene>
    <name evidence="8" type="primary">hisS</name>
    <name evidence="11" type="ORF">COF81_03925</name>
</gene>
<dbReference type="InterPro" id="IPR015807">
    <property type="entry name" value="His-tRNA-ligase"/>
</dbReference>
<dbReference type="GO" id="GO:0140096">
    <property type="term" value="F:catalytic activity, acting on a protein"/>
    <property type="evidence" value="ECO:0007669"/>
    <property type="project" value="UniProtKB-ARBA"/>
</dbReference>
<reference evidence="11 12" key="1">
    <citation type="submission" date="2017-09" db="EMBL/GenBank/DDBJ databases">
        <title>Large-scale bioinformatics analysis of Bacillus genomes uncovers conserved roles of natural products in bacterial physiology.</title>
        <authorList>
            <consortium name="Agbiome Team Llc"/>
            <person name="Bleich R.M."/>
            <person name="Grubbs K.J."/>
            <person name="Santa Maria K.C."/>
            <person name="Allen S.E."/>
            <person name="Farag S."/>
            <person name="Shank E.A."/>
            <person name="Bowers A."/>
        </authorList>
    </citation>
    <scope>NUCLEOTIDE SEQUENCE [LARGE SCALE GENOMIC DNA]</scope>
    <source>
        <strain evidence="11 12">AFS037265</strain>
    </source>
</reference>
<evidence type="ECO:0000259" key="10">
    <source>
        <dbReference type="PROSITE" id="PS50862"/>
    </source>
</evidence>
<dbReference type="Pfam" id="PF03129">
    <property type="entry name" value="HGTP_anticodon"/>
    <property type="match status" value="1"/>
</dbReference>
<dbReference type="PIRSF" id="PIRSF001549">
    <property type="entry name" value="His-tRNA_synth"/>
    <property type="match status" value="1"/>
</dbReference>
<dbReference type="InterPro" id="IPR041715">
    <property type="entry name" value="HisRS-like_core"/>
</dbReference>
<evidence type="ECO:0000256" key="6">
    <source>
        <dbReference type="ARBA" id="ARBA00023146"/>
    </source>
</evidence>
<dbReference type="GO" id="GO:0005524">
    <property type="term" value="F:ATP binding"/>
    <property type="evidence" value="ECO:0007669"/>
    <property type="project" value="UniProtKB-UniRule"/>
</dbReference>
<dbReference type="GO" id="GO:0016740">
    <property type="term" value="F:transferase activity"/>
    <property type="evidence" value="ECO:0007669"/>
    <property type="project" value="UniProtKB-ARBA"/>
</dbReference>
<evidence type="ECO:0000256" key="4">
    <source>
        <dbReference type="ARBA" id="ARBA00022840"/>
    </source>
</evidence>
<evidence type="ECO:0000256" key="1">
    <source>
        <dbReference type="ARBA" id="ARBA00008226"/>
    </source>
</evidence>
<dbReference type="GO" id="GO:0004821">
    <property type="term" value="F:histidine-tRNA ligase activity"/>
    <property type="evidence" value="ECO:0007669"/>
    <property type="project" value="UniProtKB-UniRule"/>
</dbReference>
<dbReference type="Proteomes" id="UP000221918">
    <property type="component" value="Unassembled WGS sequence"/>
</dbReference>
<dbReference type="Gene3D" id="3.40.50.800">
    <property type="entry name" value="Anticodon-binding domain"/>
    <property type="match status" value="1"/>
</dbReference>
<dbReference type="Gene3D" id="3.30.930.10">
    <property type="entry name" value="Bira Bifunctional Protein, Domain 2"/>
    <property type="match status" value="1"/>
</dbReference>
<dbReference type="Pfam" id="PF13393">
    <property type="entry name" value="tRNA-synt_His"/>
    <property type="match status" value="1"/>
</dbReference>
<comment type="similarity">
    <text evidence="1 8">Belongs to the class-II aminoacyl-tRNA synthetase family.</text>
</comment>
<dbReference type="RefSeq" id="WP_041488466.1">
    <property type="nucleotide sequence ID" value="NZ_CM000743.1"/>
</dbReference>
<evidence type="ECO:0000256" key="2">
    <source>
        <dbReference type="ARBA" id="ARBA00022490"/>
    </source>
</evidence>
<dbReference type="InterPro" id="IPR004154">
    <property type="entry name" value="Anticodon-bd"/>
</dbReference>
<feature type="binding site" evidence="9">
    <location>
        <position position="269"/>
    </location>
    <ligand>
        <name>L-histidine</name>
        <dbReference type="ChEBI" id="CHEBI:57595"/>
    </ligand>
</feature>
<name>A0ABD6TDD1_9BACI</name>
<evidence type="ECO:0000313" key="12">
    <source>
        <dbReference type="Proteomes" id="UP000221918"/>
    </source>
</evidence>
<dbReference type="EC" id="6.1.1.21" evidence="8"/>
<keyword evidence="8 11" id="KW-0436">Ligase</keyword>
<dbReference type="GO" id="GO:0005737">
    <property type="term" value="C:cytoplasm"/>
    <property type="evidence" value="ECO:0007669"/>
    <property type="project" value="UniProtKB-SubCell"/>
</dbReference>
<dbReference type="PROSITE" id="PS50862">
    <property type="entry name" value="AA_TRNA_LIGASE_II"/>
    <property type="match status" value="1"/>
</dbReference>
<keyword evidence="5 8" id="KW-0648">Protein biosynthesis</keyword>
<dbReference type="InterPro" id="IPR036621">
    <property type="entry name" value="Anticodon-bd_dom_sf"/>
</dbReference>
<keyword evidence="4 8" id="KW-0067">ATP-binding</keyword>
<evidence type="ECO:0000256" key="8">
    <source>
        <dbReference type="HAMAP-Rule" id="MF_00127"/>
    </source>
</evidence>
<keyword evidence="2 8" id="KW-0963">Cytoplasm</keyword>
<accession>A0ABD6TDD1</accession>
<dbReference type="SUPFAM" id="SSF55681">
    <property type="entry name" value="Class II aaRS and biotin synthetases"/>
    <property type="match status" value="1"/>
</dbReference>
<sequence length="438" mass="49619">MDVRNVKGTKDYLPAEQLLRNKIKRACEETFERYGCKPLETPTLNMYELMAYKYGGGAEILKEMYTLRDQGNREIALRYDLTIPFAKVVAMNPDIRLPFKRYEIGKVFRDGPIKQGRFREFIQCDVDIVGVESVIAEAELMAMAFDLFKTLNLDVTIQYNNRKLLTGILKSVEIQDEQTNDVILSLDKLEKIGIDGVRKDLQSRGIVNDTIEVVCHTVESCMTLELNEFKQIFSNSLVTEGINELQQLQQYLLALGIQDNTVFNPFLARGLTMYTGTVYEIFLTDGSITSSIGSGGRYDNIIGAFRNDNTSYPTIGISFGLDVIYTALTQKETESTCADIFIIPINTEVECLRITQLLRSKSTFKVELELAGRKLKRSLNYANKENIPYVLIIGDTEISTETIVLRNMKEGTEMKLPLSCIEDGTLKDYFKKSSLLKG</sequence>
<dbReference type="PANTHER" id="PTHR11476:SF7">
    <property type="entry name" value="HISTIDINE--TRNA LIGASE"/>
    <property type="match status" value="1"/>
</dbReference>
<dbReference type="InterPro" id="IPR006195">
    <property type="entry name" value="aa-tRNA-synth_II"/>
</dbReference>
<dbReference type="InterPro" id="IPR045864">
    <property type="entry name" value="aa-tRNA-synth_II/BPL/LPL"/>
</dbReference>
<dbReference type="EMBL" id="NUTL01000020">
    <property type="protein sequence ID" value="PHF03894.1"/>
    <property type="molecule type" value="Genomic_DNA"/>
</dbReference>
<protein>
    <recommendedName>
        <fullName evidence="8">Histidine--tRNA ligase</fullName>
        <ecNumber evidence="8">6.1.1.21</ecNumber>
    </recommendedName>
    <alternativeName>
        <fullName evidence="8">Histidyl-tRNA synthetase</fullName>
        <shortName evidence="8">HisRS</shortName>
    </alternativeName>
</protein>
<dbReference type="InterPro" id="IPR004516">
    <property type="entry name" value="HisRS/HisZ"/>
</dbReference>
<dbReference type="NCBIfam" id="NF009085">
    <property type="entry name" value="PRK12420.1"/>
    <property type="match status" value="1"/>
</dbReference>
<keyword evidence="6 8" id="KW-0030">Aminoacyl-tRNA synthetase</keyword>
<dbReference type="AlphaFoldDB" id="A0ABD6TDD1"/>
<organism evidence="11 12">
    <name type="scientific">Bacillus pseudomycoides</name>
    <dbReference type="NCBI Taxonomy" id="64104"/>
    <lineage>
        <taxon>Bacteria</taxon>
        <taxon>Bacillati</taxon>
        <taxon>Bacillota</taxon>
        <taxon>Bacilli</taxon>
        <taxon>Bacillales</taxon>
        <taxon>Bacillaceae</taxon>
        <taxon>Bacillus</taxon>
        <taxon>Bacillus cereus group</taxon>
    </lineage>
</organism>
<dbReference type="NCBIfam" id="TIGR00442">
    <property type="entry name" value="hisS"/>
    <property type="match status" value="1"/>
</dbReference>
<evidence type="ECO:0000256" key="3">
    <source>
        <dbReference type="ARBA" id="ARBA00022741"/>
    </source>
</evidence>
<comment type="caution">
    <text evidence="11">The sequence shown here is derived from an EMBL/GenBank/DDBJ whole genome shotgun (WGS) entry which is preliminary data.</text>
</comment>
<comment type="subunit">
    <text evidence="8">Homodimer.</text>
</comment>
<feature type="binding site" evidence="9">
    <location>
        <begin position="80"/>
        <end position="82"/>
    </location>
    <ligand>
        <name>L-histidine</name>
        <dbReference type="ChEBI" id="CHEBI:57595"/>
    </ligand>
</feature>
<keyword evidence="3 8" id="KW-0547">Nucleotide-binding</keyword>